<accession>A0ABD2PBE1</accession>
<protein>
    <submittedName>
        <fullName evidence="1">Uncharacterized protein</fullName>
    </submittedName>
</protein>
<keyword evidence="2" id="KW-1185">Reference proteome</keyword>
<dbReference type="EMBL" id="JABFTP020000185">
    <property type="protein sequence ID" value="KAL3288012.1"/>
    <property type="molecule type" value="Genomic_DNA"/>
</dbReference>
<dbReference type="AlphaFoldDB" id="A0ABD2PBE1"/>
<organism evidence="1 2">
    <name type="scientific">Cryptolaemus montrouzieri</name>
    <dbReference type="NCBI Taxonomy" id="559131"/>
    <lineage>
        <taxon>Eukaryota</taxon>
        <taxon>Metazoa</taxon>
        <taxon>Ecdysozoa</taxon>
        <taxon>Arthropoda</taxon>
        <taxon>Hexapoda</taxon>
        <taxon>Insecta</taxon>
        <taxon>Pterygota</taxon>
        <taxon>Neoptera</taxon>
        <taxon>Endopterygota</taxon>
        <taxon>Coleoptera</taxon>
        <taxon>Polyphaga</taxon>
        <taxon>Cucujiformia</taxon>
        <taxon>Coccinelloidea</taxon>
        <taxon>Coccinellidae</taxon>
        <taxon>Scymninae</taxon>
        <taxon>Scymnini</taxon>
        <taxon>Cryptolaemus</taxon>
    </lineage>
</organism>
<proteinExistence type="predicted"/>
<reference evidence="1 2" key="1">
    <citation type="journal article" date="2021" name="BMC Biol.">
        <title>Horizontally acquired antibacterial genes associated with adaptive radiation of ladybird beetles.</title>
        <authorList>
            <person name="Li H.S."/>
            <person name="Tang X.F."/>
            <person name="Huang Y.H."/>
            <person name="Xu Z.Y."/>
            <person name="Chen M.L."/>
            <person name="Du X.Y."/>
            <person name="Qiu B.Y."/>
            <person name="Chen P.T."/>
            <person name="Zhang W."/>
            <person name="Slipinski A."/>
            <person name="Escalona H.E."/>
            <person name="Waterhouse R.M."/>
            <person name="Zwick A."/>
            <person name="Pang H."/>
        </authorList>
    </citation>
    <scope>NUCLEOTIDE SEQUENCE [LARGE SCALE GENOMIC DNA]</scope>
    <source>
        <strain evidence="1">SYSU2018</strain>
    </source>
</reference>
<dbReference type="Proteomes" id="UP001516400">
    <property type="component" value="Unassembled WGS sequence"/>
</dbReference>
<gene>
    <name evidence="1" type="ORF">HHI36_002464</name>
</gene>
<comment type="caution">
    <text evidence="1">The sequence shown here is derived from an EMBL/GenBank/DDBJ whole genome shotgun (WGS) entry which is preliminary data.</text>
</comment>
<name>A0ABD2PBE1_9CUCU</name>
<evidence type="ECO:0000313" key="2">
    <source>
        <dbReference type="Proteomes" id="UP001516400"/>
    </source>
</evidence>
<sequence length="100" mass="11545">MILKGISIIISVMFHYKVNTLFLVHISINGGLFCSVPINISPQIDPFILLRYMANEKHPPQFGIKEFTQKFCMFSFIESYTAHKEYYSLGNTTFEVKSTQ</sequence>
<evidence type="ECO:0000313" key="1">
    <source>
        <dbReference type="EMBL" id="KAL3288012.1"/>
    </source>
</evidence>